<dbReference type="OrthoDB" id="73168at2759"/>
<keyword evidence="1" id="KW-0812">Transmembrane</keyword>
<keyword evidence="3" id="KW-1185">Reference proteome</keyword>
<keyword evidence="1" id="KW-0472">Membrane</keyword>
<proteinExistence type="predicted"/>
<dbReference type="AlphaFoldDB" id="W6MND9"/>
<keyword evidence="1" id="KW-1133">Transmembrane helix</keyword>
<dbReference type="GO" id="GO:0031204">
    <property type="term" value="P:post-translational protein targeting to membrane, translocation"/>
    <property type="evidence" value="ECO:0007669"/>
    <property type="project" value="InterPro"/>
</dbReference>
<evidence type="ECO:0000313" key="2">
    <source>
        <dbReference type="EMBL" id="CDK28136.1"/>
    </source>
</evidence>
<evidence type="ECO:0000313" key="3">
    <source>
        <dbReference type="Proteomes" id="UP000019384"/>
    </source>
</evidence>
<dbReference type="GeneID" id="34521514"/>
<evidence type="ECO:0000256" key="1">
    <source>
        <dbReference type="SAM" id="Phobius"/>
    </source>
</evidence>
<dbReference type="InterPro" id="IPR018624">
    <property type="entry name" value="Sec66"/>
</dbReference>
<dbReference type="Proteomes" id="UP000019384">
    <property type="component" value="Unassembled WGS sequence"/>
</dbReference>
<accession>W6MND9</accession>
<reference evidence="2" key="1">
    <citation type="submission" date="2013-12" db="EMBL/GenBank/DDBJ databases">
        <authorList>
            <person name="Genoscope - CEA"/>
        </authorList>
    </citation>
    <scope>NUCLEOTIDE SEQUENCE</scope>
    <source>
        <strain evidence="2">CBS 1993</strain>
    </source>
</reference>
<organism evidence="2 3">
    <name type="scientific">Kuraishia capsulata CBS 1993</name>
    <dbReference type="NCBI Taxonomy" id="1382522"/>
    <lineage>
        <taxon>Eukaryota</taxon>
        <taxon>Fungi</taxon>
        <taxon>Dikarya</taxon>
        <taxon>Ascomycota</taxon>
        <taxon>Saccharomycotina</taxon>
        <taxon>Pichiomycetes</taxon>
        <taxon>Pichiales</taxon>
        <taxon>Pichiaceae</taxon>
        <taxon>Kuraishia</taxon>
    </lineage>
</organism>
<evidence type="ECO:0008006" key="4">
    <source>
        <dbReference type="Google" id="ProtNLM"/>
    </source>
</evidence>
<dbReference type="Pfam" id="PF09802">
    <property type="entry name" value="Sec66"/>
    <property type="match status" value="1"/>
</dbReference>
<protein>
    <recommendedName>
        <fullName evidence="4">Translocation protein SEC66</fullName>
    </recommendedName>
</protein>
<dbReference type="RefSeq" id="XP_022460126.1">
    <property type="nucleotide sequence ID" value="XM_022600818.1"/>
</dbReference>
<dbReference type="GO" id="GO:0031207">
    <property type="term" value="C:Sec62/Sec63 complex"/>
    <property type="evidence" value="ECO:0007669"/>
    <property type="project" value="InterPro"/>
</dbReference>
<dbReference type="HOGENOM" id="CLU_066294_1_1_1"/>
<gene>
    <name evidence="2" type="ORF">KUCA_T00004117001</name>
</gene>
<sequence length="199" mass="23221">MAEESFIKEEAAAKISVYTPIIYVVVMITALVVFSVVYRRRNVKHLQEMKPFFPENIPREIYFQLKYQEPKPNDKVLKAALIRRGSEAIRRMMKLRENQQHVKLLYERGSIGDELFLRHQFASKIQELELQELGLEAESYKQGWAPTFFAVCQEVTFNEALRRRVKAVDERKQVLSAEWGLVVESAEKKVEKKVTEAAT</sequence>
<dbReference type="PANTHER" id="PTHR28229">
    <property type="entry name" value="TRANSLOCATION PROTEIN SEC66"/>
    <property type="match status" value="1"/>
</dbReference>
<feature type="transmembrane region" description="Helical" evidence="1">
    <location>
        <begin position="20"/>
        <end position="38"/>
    </location>
</feature>
<dbReference type="PANTHER" id="PTHR28229:SF1">
    <property type="entry name" value="TRANSLOCATION PROTEIN SEC66"/>
    <property type="match status" value="1"/>
</dbReference>
<reference evidence="2" key="2">
    <citation type="submission" date="2014-02" db="EMBL/GenBank/DDBJ databases">
        <title>Complete DNA sequence of /Kuraishia capsulata/ illustrates novel genomic features among budding yeasts (/Saccharomycotina/).</title>
        <authorList>
            <person name="Morales L."/>
            <person name="Noel B."/>
            <person name="Porcel B."/>
            <person name="Marcet-Houben M."/>
            <person name="Hullo M-F."/>
            <person name="Sacerdot C."/>
            <person name="Tekaia F."/>
            <person name="Leh-Louis V."/>
            <person name="Despons L."/>
            <person name="Khanna V."/>
            <person name="Aury J-M."/>
            <person name="Barbe V."/>
            <person name="Couloux A."/>
            <person name="Labadie K."/>
            <person name="Pelletier E."/>
            <person name="Souciet J-L."/>
            <person name="Boekhout T."/>
            <person name="Gabaldon T."/>
            <person name="Wincker P."/>
            <person name="Dujon B."/>
        </authorList>
    </citation>
    <scope>NUCLEOTIDE SEQUENCE</scope>
    <source>
        <strain evidence="2">CBS 1993</strain>
    </source>
</reference>
<name>W6MND9_9ASCO</name>
<dbReference type="STRING" id="1382522.W6MND9"/>
<dbReference type="EMBL" id="HG793129">
    <property type="protein sequence ID" value="CDK28136.1"/>
    <property type="molecule type" value="Genomic_DNA"/>
</dbReference>